<dbReference type="InterPro" id="IPR040154">
    <property type="entry name" value="Biotinidase/VNN"/>
</dbReference>
<dbReference type="Proteomes" id="UP000887013">
    <property type="component" value="Unassembled WGS sequence"/>
</dbReference>
<dbReference type="OrthoDB" id="6469659at2759"/>
<keyword evidence="2" id="KW-1185">Reference proteome</keyword>
<dbReference type="AlphaFoldDB" id="A0A8X6M9G0"/>
<gene>
    <name evidence="1" type="ORF">NPIL_22681</name>
</gene>
<accession>A0A8X6M9G0</accession>
<proteinExistence type="predicted"/>
<evidence type="ECO:0008006" key="3">
    <source>
        <dbReference type="Google" id="ProtNLM"/>
    </source>
</evidence>
<protein>
    <recommendedName>
        <fullName evidence="3">CN hydrolase domain-containing protein</fullName>
    </recommendedName>
</protein>
<comment type="caution">
    <text evidence="1">The sequence shown here is derived from an EMBL/GenBank/DDBJ whole genome shotgun (WGS) entry which is preliminary data.</text>
</comment>
<dbReference type="Gene3D" id="3.60.110.10">
    <property type="entry name" value="Carbon-nitrogen hydrolase"/>
    <property type="match status" value="1"/>
</dbReference>
<organism evidence="1 2">
    <name type="scientific">Nephila pilipes</name>
    <name type="common">Giant wood spider</name>
    <name type="synonym">Nephila maculata</name>
    <dbReference type="NCBI Taxonomy" id="299642"/>
    <lineage>
        <taxon>Eukaryota</taxon>
        <taxon>Metazoa</taxon>
        <taxon>Ecdysozoa</taxon>
        <taxon>Arthropoda</taxon>
        <taxon>Chelicerata</taxon>
        <taxon>Arachnida</taxon>
        <taxon>Araneae</taxon>
        <taxon>Araneomorphae</taxon>
        <taxon>Entelegynae</taxon>
        <taxon>Araneoidea</taxon>
        <taxon>Nephilidae</taxon>
        <taxon>Nephila</taxon>
    </lineage>
</organism>
<evidence type="ECO:0000313" key="1">
    <source>
        <dbReference type="EMBL" id="GFS32473.1"/>
    </source>
</evidence>
<reference evidence="1" key="1">
    <citation type="submission" date="2020-08" db="EMBL/GenBank/DDBJ databases">
        <title>Multicomponent nature underlies the extraordinary mechanical properties of spider dragline silk.</title>
        <authorList>
            <person name="Kono N."/>
            <person name="Nakamura H."/>
            <person name="Mori M."/>
            <person name="Yoshida Y."/>
            <person name="Ohtoshi R."/>
            <person name="Malay A.D."/>
            <person name="Moran D.A.P."/>
            <person name="Tomita M."/>
            <person name="Numata K."/>
            <person name="Arakawa K."/>
        </authorList>
    </citation>
    <scope>NUCLEOTIDE SEQUENCE</scope>
</reference>
<name>A0A8X6M9G0_NEPPI</name>
<evidence type="ECO:0000313" key="2">
    <source>
        <dbReference type="Proteomes" id="UP000887013"/>
    </source>
</evidence>
<dbReference type="PANTHER" id="PTHR10609:SF27">
    <property type="entry name" value="CN HYDROLASE DOMAIN-CONTAINING PROTEIN-RELATED"/>
    <property type="match status" value="1"/>
</dbReference>
<dbReference type="PANTHER" id="PTHR10609">
    <property type="entry name" value="BIOTINIDASE-RELATED"/>
    <property type="match status" value="1"/>
</dbReference>
<dbReference type="InterPro" id="IPR036526">
    <property type="entry name" value="C-N_Hydrolase_sf"/>
</dbReference>
<sequence length="218" mass="24749">MDPEEAKQAVKRNLDIYNQATKIAKSKGADIIDFPEYGIFPECNRAQTQFFCEVIPDPHEGKYNPCVDQQQFADKTVSQLHGEKQFHGCPRQHGRYLISASELTAHGHMQFQRMVFDKRWHTPRSVPQRTLVAGMEGCNNGMCCMLDYSMKISLRITTWPSLMELADVSIFVGEELHARRCDPADGRECAAYPLRAGCLPSRCQGKLLDTIHLSICNR</sequence>
<dbReference type="EMBL" id="BMAW01042085">
    <property type="protein sequence ID" value="GFS32473.1"/>
    <property type="molecule type" value="Genomic_DNA"/>
</dbReference>